<accession>A0A164E915</accession>
<name>A0A164E915_9CRUS</name>
<dbReference type="OrthoDB" id="6380091at2759"/>
<gene>
    <name evidence="1" type="ORF">APZ42_009042</name>
</gene>
<dbReference type="SUPFAM" id="SSF53098">
    <property type="entry name" value="Ribonuclease H-like"/>
    <property type="match status" value="1"/>
</dbReference>
<dbReference type="InterPro" id="IPR012337">
    <property type="entry name" value="RNaseH-like_sf"/>
</dbReference>
<evidence type="ECO:0000313" key="1">
    <source>
        <dbReference type="EMBL" id="KZR96557.1"/>
    </source>
</evidence>
<organism evidence="1 2">
    <name type="scientific">Daphnia magna</name>
    <dbReference type="NCBI Taxonomy" id="35525"/>
    <lineage>
        <taxon>Eukaryota</taxon>
        <taxon>Metazoa</taxon>
        <taxon>Ecdysozoa</taxon>
        <taxon>Arthropoda</taxon>
        <taxon>Crustacea</taxon>
        <taxon>Branchiopoda</taxon>
        <taxon>Diplostraca</taxon>
        <taxon>Cladocera</taxon>
        <taxon>Anomopoda</taxon>
        <taxon>Daphniidae</taxon>
        <taxon>Daphnia</taxon>
    </lineage>
</organism>
<evidence type="ECO:0000313" key="2">
    <source>
        <dbReference type="Proteomes" id="UP000076858"/>
    </source>
</evidence>
<dbReference type="EMBL" id="LRGB01024531">
    <property type="protein sequence ID" value="KZR96557.1"/>
    <property type="molecule type" value="Genomic_DNA"/>
</dbReference>
<comment type="caution">
    <text evidence="1">The sequence shown here is derived from an EMBL/GenBank/DDBJ whole genome shotgun (WGS) entry which is preliminary data.</text>
</comment>
<feature type="non-terminal residue" evidence="1">
    <location>
        <position position="182"/>
    </location>
</feature>
<dbReference type="Proteomes" id="UP000076858">
    <property type="component" value="Unassembled WGS sequence"/>
</dbReference>
<protein>
    <submittedName>
        <fullName evidence="1">Uncharacterized protein</fullName>
    </submittedName>
</protein>
<sequence length="182" mass="20893">GLWNKIGRSVIPSEESFEGFGIALQTPCPTRWNSLFDSLVAFLQNFKSFEVVNKLFSSLTLPLLTKEDIELLNEYMEVMKPLAVVLCTVSDILQGEKGVFLGVGLVLPLIPRLKDLLNKRVYLHLGPIRDRVLEKVDNRFGKLFEDPWYLMAALTHPCFKAHWIKNRRSQENAKLKLRPLIQ</sequence>
<dbReference type="AlphaFoldDB" id="A0A164E915"/>
<proteinExistence type="predicted"/>
<feature type="non-terminal residue" evidence="1">
    <location>
        <position position="1"/>
    </location>
</feature>
<keyword evidence="2" id="KW-1185">Reference proteome</keyword>
<reference evidence="1 2" key="1">
    <citation type="submission" date="2016-03" db="EMBL/GenBank/DDBJ databases">
        <title>EvidentialGene: Evidence-directed Construction of Genes on Genomes.</title>
        <authorList>
            <person name="Gilbert D.G."/>
            <person name="Choi J.-H."/>
            <person name="Mockaitis K."/>
            <person name="Colbourne J."/>
            <person name="Pfrender M."/>
        </authorList>
    </citation>
    <scope>NUCLEOTIDE SEQUENCE [LARGE SCALE GENOMIC DNA]</scope>
    <source>
        <strain evidence="1 2">Xinb3</strain>
        <tissue evidence="1">Complete organism</tissue>
    </source>
</reference>
<dbReference type="STRING" id="35525.A0A164E915"/>